<proteinExistence type="predicted"/>
<accession>A0AAE1ZE55</accession>
<dbReference type="GO" id="GO:0060271">
    <property type="term" value="P:cilium assembly"/>
    <property type="evidence" value="ECO:0007669"/>
    <property type="project" value="TreeGrafter"/>
</dbReference>
<comment type="caution">
    <text evidence="1">The sequence shown here is derived from an EMBL/GenBank/DDBJ whole genome shotgun (WGS) entry which is preliminary data.</text>
</comment>
<reference evidence="1" key="1">
    <citation type="submission" date="2022-04" db="EMBL/GenBank/DDBJ databases">
        <authorList>
            <person name="Xu L."/>
            <person name="Lv Z."/>
        </authorList>
    </citation>
    <scope>NUCLEOTIDE SEQUENCE</scope>
    <source>
        <strain evidence="1">LV_2022a</strain>
    </source>
</reference>
<sequence length="1837" mass="212974">MENGYELNEDSIDTHLVLTLKNDIRKIFLFIKRSTNLGYRAECWQKVYDAAKFCWNVTSILSFLLCRLSIWCNRANIQKENDGKLEAKIKVSNKSPRKGLSTEMDTGTIQSRVCNISVLEIIDYLQQCTSRRALAEIAWSCWLMSADNILDLLSKIGYMDNDENTVAKFGYDTDVVNKQFEMFWRPDIMNRQLKVDWNWLHCFILKALEIVCRASKWESLIYLGLKTVGIFGKHWAPRILPFVIFGQNQIMKRLNEQKITKTTAGDINNLKPWEVDFRNPVSRSQMQLYSALYHYNDLQTKSDEAFRPNKNDISNELGENTLVISLTSKQFLEFINQIRTFKKVTHPWTQSTIVDTNEKSNFNWIDFTEQEGERKKSVQQKICMNEWLIPQSYLKDDQSNLKSKSEAELSLCNICVPLNSIILENELKEAERLHYSGIMSKLDQARLHQSLVRYQLLSFSQDETNQKKLNDSYKCKSVLDLIELSDSDYQWSRNLLFATNLGQGLGRKEYENLVDRTIKLYNEALELITAYNNNLHEMMVRFELLRVHLEVDQIKRATHQASLIVDILFGQKSMLDNFDHLLNNNDVENIMRRYSFKIIQRFGVSGCLLGALVMGLLSKDRLVTERQKCQRQIISAALFKLILHCCLPCAINDFDYYDNSLPTDSLKILKLDQIVTNYCFDLNFIVNVLQSTLDYLITHEHYAEAFPVVYLFNYIGKDLLNSTELEVKSKLLQIKCLIGIGALKQALLELCTVLQEHSNNNGTRDRNITLIDFSDSKMQDSLNTLLTCKVSKQAIYKWKFLLFCEIQLVRAKTCYEIAKSIPYLPKKTSIENIISSPNYSRNQVTKTSGRKTKNQETNIIRLIYEMDNQTSMNHSNLQTYLKDLLYICGSDICQIIINNIHDESSLYLDCPSLTLFVEAGILLAKLLTSQHQARSGSILMAYILKHLQMILTTMGSFGKCKSSNLSTKVDQNLLAQQDFLSLWFRCRAQLVRCQLCEVDSRRLLKELPITENYETPNENINLKSALDECKFIKSEKYWHEFSLLSNQLRFIRNKIRDEHKMEEITFTNKYGQLHTNEIICESDTIVREIFQNILTVNDDSVFMKLKERLNILQSLQNVFINELNNCGEDIRNVSLFQYAVSEIRLPLHKNWKNLIQIGLRISLILLSLGDIISMHSITPQTNCLEDNHQDCIRVLTLLDLKFGEIYQKALAVLGFCQYILNQLPPNSPCVESELMFVKGHLEMRMFLEGKIDWKSPSRSWIRSVCISAYVTGDKLFQHKTEIMLAYFWQLVSIQSKCQHLVINDEQQTMGDKPKMLSSKKQLGDMKSSEVVKVDDLLKKYTHSASICIWNILLMIDQFLSESKQSLSSMSFKSTEVRHPYGQSNRNKSITSKLTKVELHKLRNSKNDNIYQLEWPLMHQFDLVAQNCLDCIQVFSPDNSEYELMNLGKHSTLFDEPFDYMKNQIFVSQYWNSIFNQHSVDVNEGQLTSQKQELKKTDKIQLTIDTLKLYQSVLYENMLNTKQLCKGNEQNNSDCCPNNLQENQITNSLIGKLIIPISPVPYYSQDAEYWSQRFTSLQNHLHELSGPAETEISNNLCKVINTTHAWFDQQQSENENLIQSYVSPYTLNFEHKSLVSMENETKPKGSRLSKCLLIQTMNNFESDCSLNGCISVLISYFSPKAKLEAQIYQQRLILFDNTETFFKAIEQFNMMIVKYNATSALSEREKANSNIKGTVSKSSYPKAGDPENLNQFNQEFRNEFSSWLNSFDAILRNGRILNDTDKGEQFTYVIPNLTIQTIQPTDENFNTLKEIISWRYFGGSLVKSKLAEYITKLYRLVE</sequence>
<name>A0AAE1ZE55_SCHME</name>
<protein>
    <submittedName>
        <fullName evidence="1">Uncharacterized protein</fullName>
    </submittedName>
</protein>
<dbReference type="EMBL" id="JALJAT010000002">
    <property type="protein sequence ID" value="KAK4472366.1"/>
    <property type="molecule type" value="Genomic_DNA"/>
</dbReference>
<dbReference type="PANTHER" id="PTHR33487:SF1">
    <property type="entry name" value="CILIA- AND FLAGELLA-ASSOCIATED PROTEIN 54"/>
    <property type="match status" value="1"/>
</dbReference>
<reference evidence="1" key="2">
    <citation type="journal article" date="2023" name="Infect Dis Poverty">
        <title>Chromosome-scale genome of the human blood fluke Schistosoma mekongi and its implications for public health.</title>
        <authorList>
            <person name="Zhou M."/>
            <person name="Xu L."/>
            <person name="Xu D."/>
            <person name="Chen W."/>
            <person name="Khan J."/>
            <person name="Hu Y."/>
            <person name="Huang H."/>
            <person name="Wei H."/>
            <person name="Zhang Y."/>
            <person name="Chusongsang P."/>
            <person name="Tanasarnprasert K."/>
            <person name="Hu X."/>
            <person name="Limpanont Y."/>
            <person name="Lv Z."/>
        </authorList>
    </citation>
    <scope>NUCLEOTIDE SEQUENCE</scope>
    <source>
        <strain evidence="1">LV_2022a</strain>
    </source>
</reference>
<evidence type="ECO:0000313" key="2">
    <source>
        <dbReference type="Proteomes" id="UP001292079"/>
    </source>
</evidence>
<gene>
    <name evidence="1" type="ORF">MN116_003626</name>
</gene>
<dbReference type="PANTHER" id="PTHR33487">
    <property type="entry name" value="CILIA- AND FLAGELLA-ASSOCIATED PROTEIN 54"/>
    <property type="match status" value="1"/>
</dbReference>
<dbReference type="Proteomes" id="UP001292079">
    <property type="component" value="Unassembled WGS sequence"/>
</dbReference>
<organism evidence="1 2">
    <name type="scientific">Schistosoma mekongi</name>
    <name type="common">Parasitic worm</name>
    <dbReference type="NCBI Taxonomy" id="38744"/>
    <lineage>
        <taxon>Eukaryota</taxon>
        <taxon>Metazoa</taxon>
        <taxon>Spiralia</taxon>
        <taxon>Lophotrochozoa</taxon>
        <taxon>Platyhelminthes</taxon>
        <taxon>Trematoda</taxon>
        <taxon>Digenea</taxon>
        <taxon>Strigeidida</taxon>
        <taxon>Schistosomatoidea</taxon>
        <taxon>Schistosomatidae</taxon>
        <taxon>Schistosoma</taxon>
    </lineage>
</organism>
<evidence type="ECO:0000313" key="1">
    <source>
        <dbReference type="EMBL" id="KAK4472366.1"/>
    </source>
</evidence>
<keyword evidence="2" id="KW-1185">Reference proteome</keyword>